<keyword evidence="3" id="KW-1185">Reference proteome</keyword>
<dbReference type="EMBL" id="CAJJDN010000157">
    <property type="protein sequence ID" value="CAD8125182.1"/>
    <property type="molecule type" value="Genomic_DNA"/>
</dbReference>
<dbReference type="Proteomes" id="UP000692954">
    <property type="component" value="Unassembled WGS sequence"/>
</dbReference>
<gene>
    <name evidence="2" type="ORF">PSON_ATCC_30995.1.T1570017</name>
</gene>
<name>A0A8S1RD06_9CILI</name>
<accession>A0A8S1RD06</accession>
<sequence>MKILSKGCQIVAVQNEDVFSVRNEQYLKNEDVELYIFQEEGMKSIEYINYQDIIKKGIKKISGSDGLEIVITQCVNPNKFIMEQNDSEFNCNVVRQWLEFKSQNQLHQFSQLYQTLKDIQNAQTTITEIKQQDTIETFQSCMDLSVITNRSDSVKELEQQYVRGQMKWAQIDMENAELASRIQLLEIELQQRKDEINKLKFQFENNAYQLLQSKQQLGDVINQAIDIGHQQILSKLGL</sequence>
<reference evidence="2" key="1">
    <citation type="submission" date="2021-01" db="EMBL/GenBank/DDBJ databases">
        <authorList>
            <consortium name="Genoscope - CEA"/>
            <person name="William W."/>
        </authorList>
    </citation>
    <scope>NUCLEOTIDE SEQUENCE</scope>
</reference>
<protein>
    <submittedName>
        <fullName evidence="2">Uncharacterized protein</fullName>
    </submittedName>
</protein>
<comment type="caution">
    <text evidence="2">The sequence shown here is derived from an EMBL/GenBank/DDBJ whole genome shotgun (WGS) entry which is preliminary data.</text>
</comment>
<evidence type="ECO:0000313" key="3">
    <source>
        <dbReference type="Proteomes" id="UP000692954"/>
    </source>
</evidence>
<evidence type="ECO:0000256" key="1">
    <source>
        <dbReference type="SAM" id="Coils"/>
    </source>
</evidence>
<evidence type="ECO:0000313" key="2">
    <source>
        <dbReference type="EMBL" id="CAD8125182.1"/>
    </source>
</evidence>
<proteinExistence type="predicted"/>
<feature type="coiled-coil region" evidence="1">
    <location>
        <begin position="175"/>
        <end position="202"/>
    </location>
</feature>
<dbReference type="AlphaFoldDB" id="A0A8S1RD06"/>
<keyword evidence="1" id="KW-0175">Coiled coil</keyword>
<organism evidence="2 3">
    <name type="scientific">Paramecium sonneborni</name>
    <dbReference type="NCBI Taxonomy" id="65129"/>
    <lineage>
        <taxon>Eukaryota</taxon>
        <taxon>Sar</taxon>
        <taxon>Alveolata</taxon>
        <taxon>Ciliophora</taxon>
        <taxon>Intramacronucleata</taxon>
        <taxon>Oligohymenophorea</taxon>
        <taxon>Peniculida</taxon>
        <taxon>Parameciidae</taxon>
        <taxon>Paramecium</taxon>
    </lineage>
</organism>